<evidence type="ECO:0000313" key="2">
    <source>
        <dbReference type="EMBL" id="CAD1845111.1"/>
    </source>
</evidence>
<dbReference type="Pfam" id="PF08268">
    <property type="entry name" value="FBA_3"/>
    <property type="match status" value="1"/>
</dbReference>
<evidence type="ECO:0000259" key="1">
    <source>
        <dbReference type="SMART" id="SM00256"/>
    </source>
</evidence>
<dbReference type="Pfam" id="PF00646">
    <property type="entry name" value="F-box"/>
    <property type="match status" value="1"/>
</dbReference>
<feature type="domain" description="F-box" evidence="1">
    <location>
        <begin position="16"/>
        <end position="56"/>
    </location>
</feature>
<dbReference type="AlphaFoldDB" id="A0A6V7QQG0"/>
<dbReference type="InterPro" id="IPR036047">
    <property type="entry name" value="F-box-like_dom_sf"/>
</dbReference>
<name>A0A6V7QQG0_ANACO</name>
<dbReference type="SUPFAM" id="SSF81383">
    <property type="entry name" value="F-box domain"/>
    <property type="match status" value="1"/>
</dbReference>
<reference evidence="2" key="1">
    <citation type="submission" date="2020-07" db="EMBL/GenBank/DDBJ databases">
        <authorList>
            <person name="Lin J."/>
        </authorList>
    </citation>
    <scope>NUCLEOTIDE SEQUENCE</scope>
</reference>
<dbReference type="NCBIfam" id="TIGR01640">
    <property type="entry name" value="F_box_assoc_1"/>
    <property type="match status" value="1"/>
</dbReference>
<dbReference type="EMBL" id="LR862137">
    <property type="protein sequence ID" value="CAD1845111.1"/>
    <property type="molecule type" value="Genomic_DNA"/>
</dbReference>
<sequence>MNDDEDEEVMQGRESFSPDVLTQILLRLPARSVRRFRCVSKLFFSLTSDPSFVYSHALRNTNPLLLIQAQPLYDLTDSIVLYLFDAFSHGVDEIALSPTKTKSFPGNENPNLKLLASCNGFLCFRESAPNSNYYVTNPITKDWVFVPKSDNSEMGSLCGFYLHYPAGDYRLLLTIAGLGFEVCTVAIDSDSWRRIGWPDYNVPSCSIACPVLLHGCLHWMGSKYDAFTSSTTNGIVAFDTQLEEFRQISHPNSTRSINRNHLLEIEGSLGLCQVKEESVMEIW</sequence>
<accession>A0A6V7QQG0</accession>
<dbReference type="SMART" id="SM00256">
    <property type="entry name" value="FBOX"/>
    <property type="match status" value="1"/>
</dbReference>
<dbReference type="InterPro" id="IPR050796">
    <property type="entry name" value="SCF_F-box_component"/>
</dbReference>
<dbReference type="PANTHER" id="PTHR31672">
    <property type="entry name" value="BNACNNG10540D PROTEIN"/>
    <property type="match status" value="1"/>
</dbReference>
<dbReference type="InterPro" id="IPR013187">
    <property type="entry name" value="F-box-assoc_dom_typ3"/>
</dbReference>
<proteinExistence type="predicted"/>
<protein>
    <recommendedName>
        <fullName evidence="1">F-box domain-containing protein</fullName>
    </recommendedName>
</protein>
<dbReference type="InterPro" id="IPR001810">
    <property type="entry name" value="F-box_dom"/>
</dbReference>
<organism evidence="2">
    <name type="scientific">Ananas comosus var. bracteatus</name>
    <name type="common">red pineapple</name>
    <dbReference type="NCBI Taxonomy" id="296719"/>
    <lineage>
        <taxon>Eukaryota</taxon>
        <taxon>Viridiplantae</taxon>
        <taxon>Streptophyta</taxon>
        <taxon>Embryophyta</taxon>
        <taxon>Tracheophyta</taxon>
        <taxon>Spermatophyta</taxon>
        <taxon>Magnoliopsida</taxon>
        <taxon>Liliopsida</taxon>
        <taxon>Poales</taxon>
        <taxon>Bromeliaceae</taxon>
        <taxon>Bromelioideae</taxon>
        <taxon>Ananas</taxon>
    </lineage>
</organism>
<dbReference type="InterPro" id="IPR017451">
    <property type="entry name" value="F-box-assoc_interact_dom"/>
</dbReference>
<gene>
    <name evidence="2" type="ORF">CB5_LOCUS28322</name>
</gene>